<proteinExistence type="predicted"/>
<evidence type="ECO:0000313" key="2">
    <source>
        <dbReference type="EMBL" id="GMA87707.1"/>
    </source>
</evidence>
<reference evidence="3" key="1">
    <citation type="journal article" date="2019" name="Int. J. Syst. Evol. Microbiol.">
        <title>The Global Catalogue of Microorganisms (GCM) 10K type strain sequencing project: providing services to taxonomists for standard genome sequencing and annotation.</title>
        <authorList>
            <consortium name="The Broad Institute Genomics Platform"/>
            <consortium name="The Broad Institute Genome Sequencing Center for Infectious Disease"/>
            <person name="Wu L."/>
            <person name="Ma J."/>
        </authorList>
    </citation>
    <scope>NUCLEOTIDE SEQUENCE [LARGE SCALE GENOMIC DNA]</scope>
    <source>
        <strain evidence="3">NBRC 108730</strain>
    </source>
</reference>
<evidence type="ECO:0000256" key="1">
    <source>
        <dbReference type="SAM" id="MobiDB-lite"/>
    </source>
</evidence>
<name>A0ABQ6JLI3_9ACTN</name>
<organism evidence="2 3">
    <name type="scientific">Angustibacter aerolatus</name>
    <dbReference type="NCBI Taxonomy" id="1162965"/>
    <lineage>
        <taxon>Bacteria</taxon>
        <taxon>Bacillati</taxon>
        <taxon>Actinomycetota</taxon>
        <taxon>Actinomycetes</taxon>
        <taxon>Kineosporiales</taxon>
        <taxon>Kineosporiaceae</taxon>
    </lineage>
</organism>
<feature type="compositionally biased region" description="Low complexity" evidence="1">
    <location>
        <begin position="43"/>
        <end position="56"/>
    </location>
</feature>
<dbReference type="EMBL" id="BSUZ01000001">
    <property type="protein sequence ID" value="GMA87707.1"/>
    <property type="molecule type" value="Genomic_DNA"/>
</dbReference>
<feature type="compositionally biased region" description="Basic and acidic residues" evidence="1">
    <location>
        <begin position="19"/>
        <end position="39"/>
    </location>
</feature>
<feature type="compositionally biased region" description="Basic and acidic residues" evidence="1">
    <location>
        <begin position="1"/>
        <end position="10"/>
    </location>
</feature>
<keyword evidence="3" id="KW-1185">Reference proteome</keyword>
<comment type="caution">
    <text evidence="2">The sequence shown here is derived from an EMBL/GenBank/DDBJ whole genome shotgun (WGS) entry which is preliminary data.</text>
</comment>
<gene>
    <name evidence="2" type="ORF">GCM10025868_29570</name>
</gene>
<protein>
    <submittedName>
        <fullName evidence="2">Uncharacterized protein</fullName>
    </submittedName>
</protein>
<dbReference type="Proteomes" id="UP001157017">
    <property type="component" value="Unassembled WGS sequence"/>
</dbReference>
<accession>A0ABQ6JLI3</accession>
<evidence type="ECO:0000313" key="3">
    <source>
        <dbReference type="Proteomes" id="UP001157017"/>
    </source>
</evidence>
<feature type="region of interest" description="Disordered" evidence="1">
    <location>
        <begin position="1"/>
        <end position="56"/>
    </location>
</feature>
<sequence>MWLSSERRPISEPAPGDGSGERRNGHAPDLSKDDGREHPPSAVVEVPDGGPVEPGV</sequence>